<reference evidence="2" key="1">
    <citation type="submission" date="2019-09" db="EMBL/GenBank/DDBJ databases">
        <title>Characterisation of the sponge microbiome using genome-centric metagenomics.</title>
        <authorList>
            <person name="Engelberts J.P."/>
            <person name="Robbins S.J."/>
            <person name="De Goeij J.M."/>
            <person name="Aranda M."/>
            <person name="Bell S.C."/>
            <person name="Webster N.S."/>
        </authorList>
    </citation>
    <scope>NUCLEOTIDE SEQUENCE</scope>
    <source>
        <strain evidence="2">SB0664_bin_27</strain>
    </source>
</reference>
<keyword evidence="1" id="KW-1133">Transmembrane helix</keyword>
<gene>
    <name evidence="2" type="ORF">F4Y42_17505</name>
</gene>
<accession>A0A6B0YXR8</accession>
<feature type="transmembrane region" description="Helical" evidence="1">
    <location>
        <begin position="103"/>
        <end position="120"/>
    </location>
</feature>
<comment type="caution">
    <text evidence="2">The sequence shown here is derived from an EMBL/GenBank/DDBJ whole genome shotgun (WGS) entry which is preliminary data.</text>
</comment>
<feature type="transmembrane region" description="Helical" evidence="1">
    <location>
        <begin position="40"/>
        <end position="58"/>
    </location>
</feature>
<keyword evidence="1" id="KW-0812">Transmembrane</keyword>
<dbReference type="AlphaFoldDB" id="A0A6B0YXR8"/>
<proteinExistence type="predicted"/>
<evidence type="ECO:0000313" key="2">
    <source>
        <dbReference type="EMBL" id="MXY95241.1"/>
    </source>
</evidence>
<name>A0A6B0YXR8_9CHLR</name>
<protein>
    <recommendedName>
        <fullName evidence="3">VanZ-like domain-containing protein</fullName>
    </recommendedName>
</protein>
<organism evidence="2">
    <name type="scientific">Caldilineaceae bacterium SB0664_bin_27</name>
    <dbReference type="NCBI Taxonomy" id="2605260"/>
    <lineage>
        <taxon>Bacteria</taxon>
        <taxon>Bacillati</taxon>
        <taxon>Chloroflexota</taxon>
        <taxon>Caldilineae</taxon>
        <taxon>Caldilineales</taxon>
        <taxon>Caldilineaceae</taxon>
    </lineage>
</organism>
<evidence type="ECO:0000256" key="1">
    <source>
        <dbReference type="SAM" id="Phobius"/>
    </source>
</evidence>
<evidence type="ECO:0008006" key="3">
    <source>
        <dbReference type="Google" id="ProtNLM"/>
    </source>
</evidence>
<keyword evidence="1" id="KW-0472">Membrane</keyword>
<sequence length="136" mass="15110">MKRNLFLILWTLGILTPVAWLVRPSPAVYRLFNTLFSPAWMHIFMHSLLFAVLGVLLMQRLPGTLARRVGLTLALVFCAAILQEGFQLLSRQAVLHPDNLFDIGVDMLGGLLGILAVLASRRLAAKWAGRHPALTQ</sequence>
<dbReference type="EMBL" id="VXRG01000141">
    <property type="protein sequence ID" value="MXY95241.1"/>
    <property type="molecule type" value="Genomic_DNA"/>
</dbReference>
<feature type="transmembrane region" description="Helical" evidence="1">
    <location>
        <begin position="65"/>
        <end position="83"/>
    </location>
</feature>